<sequence>MPAIITHDLFGQDVYHELHASIGETRDEYEAFLLGNQGPDPLFYTVISPSLREFHQLGSTMHNVKPTELIAAFKDSLSVLAEDEAPIGRAYALGFLCHYTLDSSMHPLVFAQEYAVCDAGVDGLSRDDGHEVHGTIESEFDEMALFTVRHQTIASFNPSVEILKASDFVLDAISKMYAFVAMTVYGLFIPSDMFATAVRNFRFIQGLFYSPTGSLRAVISRVEELVRPYSFYRSMSHRPIEITESQFGNHERAVWKNPFTGEESDLGFWEIFADAQEKAKSNIASFASKDFDLEAARRITGDLDFSGEPTNATLVVVDDE</sequence>
<accession>A0ABM7WM91</accession>
<dbReference type="Proteomes" id="UP001320544">
    <property type="component" value="Chromosome"/>
</dbReference>
<evidence type="ECO:0008006" key="3">
    <source>
        <dbReference type="Google" id="ProtNLM"/>
    </source>
</evidence>
<dbReference type="RefSeq" id="WP_244386805.1">
    <property type="nucleotide sequence ID" value="NZ_AP025564.1"/>
</dbReference>
<keyword evidence="2" id="KW-1185">Reference proteome</keyword>
<evidence type="ECO:0000313" key="2">
    <source>
        <dbReference type="Proteomes" id="UP001320544"/>
    </source>
</evidence>
<proteinExistence type="predicted"/>
<gene>
    <name evidence="1" type="ORF">CE91St30_28160</name>
</gene>
<dbReference type="EMBL" id="AP025564">
    <property type="protein sequence ID" value="BDE97483.1"/>
    <property type="molecule type" value="Genomic_DNA"/>
</dbReference>
<evidence type="ECO:0000313" key="1">
    <source>
        <dbReference type="EMBL" id="BDE97483.1"/>
    </source>
</evidence>
<name>A0ABM7WM91_9ACTN</name>
<organism evidence="1 2">
    <name type="scientific">Raoultibacter timonensis</name>
    <dbReference type="NCBI Taxonomy" id="1907662"/>
    <lineage>
        <taxon>Bacteria</taxon>
        <taxon>Bacillati</taxon>
        <taxon>Actinomycetota</taxon>
        <taxon>Coriobacteriia</taxon>
        <taxon>Eggerthellales</taxon>
        <taxon>Eggerthellaceae</taxon>
        <taxon>Raoultibacter</taxon>
    </lineage>
</organism>
<reference evidence="1 2" key="1">
    <citation type="submission" date="2022-01" db="EMBL/GenBank/DDBJ databases">
        <title>Novel bile acid biosynthetic pathways are enriched in the microbiome of centenarians.</title>
        <authorList>
            <person name="Sato Y."/>
            <person name="Atarashi K."/>
            <person name="Plichta R.D."/>
            <person name="Arai Y."/>
            <person name="Sasajima S."/>
            <person name="Kearney M.S."/>
            <person name="Suda W."/>
            <person name="Takeshita K."/>
            <person name="Sasaki T."/>
            <person name="Okamoto S."/>
            <person name="Skelly N.A."/>
            <person name="Okamura Y."/>
            <person name="Vlamakis H."/>
            <person name="Li Y."/>
            <person name="Tanoue T."/>
            <person name="Takei H."/>
            <person name="Nittono H."/>
            <person name="Narushima S."/>
            <person name="Irie J."/>
            <person name="Itoh H."/>
            <person name="Moriya K."/>
            <person name="Sugiura Y."/>
            <person name="Suematsu M."/>
            <person name="Moritoki N."/>
            <person name="Shibata S."/>
            <person name="Littman R.D."/>
            <person name="Fischbach A.M."/>
            <person name="Uwamino Y."/>
            <person name="Inoue T."/>
            <person name="Honda A."/>
            <person name="Hattori M."/>
            <person name="Murai T."/>
            <person name="Xavier J.R."/>
            <person name="Hirose N."/>
            <person name="Honda K."/>
        </authorList>
    </citation>
    <scope>NUCLEOTIDE SEQUENCE [LARGE SCALE GENOMIC DNA]</scope>
    <source>
        <strain evidence="1 2">CE91-St30</strain>
    </source>
</reference>
<protein>
    <recommendedName>
        <fullName evidence="3">Zinc dependent phospholipase C</fullName>
    </recommendedName>
</protein>